<sequence>MEELCCTFASCKNPAKYICDCNSAQFCKIHIPEHKKLSSQPHSIEPLFYAPNPETKAIIIKEIIKAETKLNENEAKLFESLSHMISNLENLVKSVVISTELNLNKSLTTIKQAKKVSRLEKNPILNLLTHDSKEAMGNLRLILESEFELKLAQILEIAKKIEEEAEYFRPSMDIISPRKSEPSSQTKDNIYKQLISHMSAIIFTNIPNYYDEVLLKLLNDGAAFDSSLDINDYARLKANLNRLKKPEPAKGGSKKCGHQLLLCKPSCGYDHCAHCLKVIIDHAKVKNTIANCEHGQKISPWEVKGLESLLRTEQVGGDNTGIPKGEKMYPCSLAPSQMKPPQGNYSNNFSPQMNQAPPKLSAMQQKPPAYQGPSILSGPSMQPGSSMQPRPSMQSSSSMQLRSIMQPSSIMQSGQSIQPGQNMQTGQNMQRGQNMQPNSNMQPNQNIQPGPNMQPNPSMQPGPQIQYVNWNISPNYSQSGTYNPTNQSQFPTNSVPQNRNSAFFMNPPQLQLPQNQQWTPSYSVPFLTGQGYTGNPQGGVLNAPNSGIQCYQCEQIMSFDDFSIDCPSHTTCNICRVQDVTKCINCERGYSDNESELLVQFVLYFNN</sequence>
<reference evidence="2" key="1">
    <citation type="submission" date="2021-09" db="EMBL/GenBank/DDBJ databases">
        <authorList>
            <consortium name="AG Swart"/>
            <person name="Singh M."/>
            <person name="Singh A."/>
            <person name="Seah K."/>
            <person name="Emmerich C."/>
        </authorList>
    </citation>
    <scope>NUCLEOTIDE SEQUENCE</scope>
    <source>
        <strain evidence="2">ATCC30299</strain>
    </source>
</reference>
<feature type="compositionally biased region" description="Polar residues" evidence="1">
    <location>
        <begin position="343"/>
        <end position="355"/>
    </location>
</feature>
<evidence type="ECO:0008006" key="4">
    <source>
        <dbReference type="Google" id="ProtNLM"/>
    </source>
</evidence>
<feature type="compositionally biased region" description="Low complexity" evidence="1">
    <location>
        <begin position="376"/>
        <end position="403"/>
    </location>
</feature>
<keyword evidence="3" id="KW-1185">Reference proteome</keyword>
<feature type="compositionally biased region" description="Low complexity" evidence="1">
    <location>
        <begin position="433"/>
        <end position="449"/>
    </location>
</feature>
<dbReference type="EMBL" id="CAJZBQ010000015">
    <property type="protein sequence ID" value="CAG9316410.1"/>
    <property type="molecule type" value="Genomic_DNA"/>
</dbReference>
<proteinExistence type="predicted"/>
<evidence type="ECO:0000313" key="2">
    <source>
        <dbReference type="EMBL" id="CAG9316410.1"/>
    </source>
</evidence>
<feature type="region of interest" description="Disordered" evidence="1">
    <location>
        <begin position="315"/>
        <end position="466"/>
    </location>
</feature>
<gene>
    <name evidence="2" type="ORF">BSTOLATCC_MIC15840</name>
</gene>
<comment type="caution">
    <text evidence="2">The sequence shown here is derived from an EMBL/GenBank/DDBJ whole genome shotgun (WGS) entry which is preliminary data.</text>
</comment>
<dbReference type="Proteomes" id="UP001162131">
    <property type="component" value="Unassembled WGS sequence"/>
</dbReference>
<feature type="region of interest" description="Disordered" evidence="1">
    <location>
        <begin position="478"/>
        <end position="497"/>
    </location>
</feature>
<evidence type="ECO:0000313" key="3">
    <source>
        <dbReference type="Proteomes" id="UP001162131"/>
    </source>
</evidence>
<dbReference type="AlphaFoldDB" id="A0AAU9IYN8"/>
<name>A0AAU9IYN8_9CILI</name>
<accession>A0AAU9IYN8</accession>
<protein>
    <recommendedName>
        <fullName evidence="4">RING-type domain-containing protein</fullName>
    </recommendedName>
</protein>
<evidence type="ECO:0000256" key="1">
    <source>
        <dbReference type="SAM" id="MobiDB-lite"/>
    </source>
</evidence>
<organism evidence="2 3">
    <name type="scientific">Blepharisma stoltei</name>
    <dbReference type="NCBI Taxonomy" id="1481888"/>
    <lineage>
        <taxon>Eukaryota</taxon>
        <taxon>Sar</taxon>
        <taxon>Alveolata</taxon>
        <taxon>Ciliophora</taxon>
        <taxon>Postciliodesmatophora</taxon>
        <taxon>Heterotrichea</taxon>
        <taxon>Heterotrichida</taxon>
        <taxon>Blepharismidae</taxon>
        <taxon>Blepharisma</taxon>
    </lineage>
</organism>
<feature type="compositionally biased region" description="Polar residues" evidence="1">
    <location>
        <begin position="405"/>
        <end position="432"/>
    </location>
</feature>